<accession>A0A917K7U2</accession>
<comment type="caution">
    <text evidence="1">The sequence shown here is derived from an EMBL/GenBank/DDBJ whole genome shotgun (WGS) entry which is preliminary data.</text>
</comment>
<sequence>MANANIAKADKGVFIRDTVDRTTRIELVSVIGNDERATTRPPTIQRTSCGHPMDIQWTSEGRRNAGVAAVVPHRKNKPHERNNPMQAGVLA</sequence>
<reference evidence="1" key="1">
    <citation type="journal article" date="2014" name="Int. J. Syst. Evol. Microbiol.">
        <title>Complete genome sequence of Corynebacterium casei LMG S-19264T (=DSM 44701T), isolated from a smear-ripened cheese.</title>
        <authorList>
            <consortium name="US DOE Joint Genome Institute (JGI-PGF)"/>
            <person name="Walter F."/>
            <person name="Albersmeier A."/>
            <person name="Kalinowski J."/>
            <person name="Ruckert C."/>
        </authorList>
    </citation>
    <scope>NUCLEOTIDE SEQUENCE</scope>
    <source>
        <strain evidence="1">JCM 18487</strain>
    </source>
</reference>
<dbReference type="Proteomes" id="UP000637695">
    <property type="component" value="Unassembled WGS sequence"/>
</dbReference>
<protein>
    <submittedName>
        <fullName evidence="1">Uncharacterized protein</fullName>
    </submittedName>
</protein>
<organism evidence="1 2">
    <name type="scientific">Alicyclobacillus cellulosilyticus</name>
    <dbReference type="NCBI Taxonomy" id="1003997"/>
    <lineage>
        <taxon>Bacteria</taxon>
        <taxon>Bacillati</taxon>
        <taxon>Bacillota</taxon>
        <taxon>Bacilli</taxon>
        <taxon>Bacillales</taxon>
        <taxon>Alicyclobacillaceae</taxon>
        <taxon>Alicyclobacillus</taxon>
    </lineage>
</organism>
<gene>
    <name evidence="1" type="ORF">GCM10010885_10470</name>
</gene>
<dbReference type="EMBL" id="BMOY01000012">
    <property type="protein sequence ID" value="GGJ03096.1"/>
    <property type="molecule type" value="Genomic_DNA"/>
</dbReference>
<keyword evidence="2" id="KW-1185">Reference proteome</keyword>
<evidence type="ECO:0000313" key="2">
    <source>
        <dbReference type="Proteomes" id="UP000637695"/>
    </source>
</evidence>
<name>A0A917K7U2_9BACL</name>
<reference evidence="1" key="2">
    <citation type="submission" date="2020-09" db="EMBL/GenBank/DDBJ databases">
        <authorList>
            <person name="Sun Q."/>
            <person name="Ohkuma M."/>
        </authorList>
    </citation>
    <scope>NUCLEOTIDE SEQUENCE</scope>
    <source>
        <strain evidence="1">JCM 18487</strain>
    </source>
</reference>
<proteinExistence type="predicted"/>
<evidence type="ECO:0000313" key="1">
    <source>
        <dbReference type="EMBL" id="GGJ03096.1"/>
    </source>
</evidence>
<dbReference type="AlphaFoldDB" id="A0A917K7U2"/>